<name>A0A848B986_9FIRM</name>
<evidence type="ECO:0000256" key="7">
    <source>
        <dbReference type="ARBA" id="ARBA00029722"/>
    </source>
</evidence>
<protein>
    <recommendedName>
        <fullName evidence="4">Beta-glucanase</fullName>
        <ecNumber evidence="3">3.2.1.73</ecNumber>
    </recommendedName>
    <alternativeName>
        <fullName evidence="9">1,3-1,4-beta-D-glucan 4-glucanohydrolase</fullName>
    </alternativeName>
    <alternativeName>
        <fullName evidence="8">Endo-beta-1,3-1,4 glucanase</fullName>
    </alternativeName>
    <alternativeName>
        <fullName evidence="7">Lichenase</fullName>
    </alternativeName>
</protein>
<dbReference type="CDD" id="cd02175">
    <property type="entry name" value="GH16_lichenase"/>
    <property type="match status" value="1"/>
</dbReference>
<keyword evidence="6" id="KW-0326">Glycosidase</keyword>
<dbReference type="GO" id="GO:0042972">
    <property type="term" value="F:licheninase activity"/>
    <property type="evidence" value="ECO:0007669"/>
    <property type="project" value="UniProtKB-EC"/>
</dbReference>
<reference evidence="13 14" key="1">
    <citation type="submission" date="2020-04" db="EMBL/GenBank/DDBJ databases">
        <authorList>
            <person name="Hitch T.C.A."/>
            <person name="Wylensek D."/>
            <person name="Clavel T."/>
        </authorList>
    </citation>
    <scope>NUCLEOTIDE SEQUENCE [LARGE SCALE GENOMIC DNA]</scope>
    <source>
        <strain evidence="13 14">PG-130-P53-12</strain>
    </source>
</reference>
<feature type="active site" description="Nucleophile" evidence="10">
    <location>
        <position position="148"/>
    </location>
</feature>
<dbReference type="EMBL" id="JABAFA010000006">
    <property type="protein sequence ID" value="NMD98515.1"/>
    <property type="molecule type" value="Genomic_DNA"/>
</dbReference>
<evidence type="ECO:0000256" key="8">
    <source>
        <dbReference type="ARBA" id="ARBA00029771"/>
    </source>
</evidence>
<organism evidence="13 14">
    <name type="scientific">Selenomonas bovis</name>
    <dbReference type="NCBI Taxonomy" id="416586"/>
    <lineage>
        <taxon>Bacteria</taxon>
        <taxon>Bacillati</taxon>
        <taxon>Bacillota</taxon>
        <taxon>Negativicutes</taxon>
        <taxon>Selenomonadales</taxon>
        <taxon>Selenomonadaceae</taxon>
        <taxon>Selenomonas</taxon>
    </lineage>
</organism>
<keyword evidence="14" id="KW-1185">Reference proteome</keyword>
<evidence type="ECO:0000256" key="3">
    <source>
        <dbReference type="ARBA" id="ARBA00012690"/>
    </source>
</evidence>
<dbReference type="Proteomes" id="UP000543804">
    <property type="component" value="Unassembled WGS sequence"/>
</dbReference>
<gene>
    <name evidence="13" type="ORF">HF878_03320</name>
</gene>
<feature type="domain" description="GH16" evidence="12">
    <location>
        <begin position="22"/>
        <end position="261"/>
    </location>
</feature>
<dbReference type="InterPro" id="IPR008263">
    <property type="entry name" value="GH16_AS"/>
</dbReference>
<dbReference type="InterPro" id="IPR013320">
    <property type="entry name" value="ConA-like_dom_sf"/>
</dbReference>
<comment type="similarity">
    <text evidence="2">Belongs to the glycosyl hydrolase 16 family.</text>
</comment>
<evidence type="ECO:0000256" key="4">
    <source>
        <dbReference type="ARBA" id="ARBA00014569"/>
    </source>
</evidence>
<comment type="caution">
    <text evidence="13">The sequence shown here is derived from an EMBL/GenBank/DDBJ whole genome shotgun (WGS) entry which is preliminary data.</text>
</comment>
<dbReference type="InterPro" id="IPR044791">
    <property type="entry name" value="Beta-glucanase/XTH"/>
</dbReference>
<keyword evidence="11" id="KW-0732">Signal</keyword>
<dbReference type="PROSITE" id="PS01034">
    <property type="entry name" value="GH16_1"/>
    <property type="match status" value="1"/>
</dbReference>
<dbReference type="SUPFAM" id="SSF49899">
    <property type="entry name" value="Concanavalin A-like lectins/glucanases"/>
    <property type="match status" value="1"/>
</dbReference>
<keyword evidence="5 13" id="KW-0378">Hydrolase</keyword>
<comment type="catalytic activity">
    <reaction evidence="1">
        <text>Hydrolysis of (1-&gt;4)-beta-D-glucosidic linkages in beta-D-glucans containing (1-&gt;3)- and (1-&gt;4)-bonds.</text>
        <dbReference type="EC" id="3.2.1.73"/>
    </reaction>
</comment>
<evidence type="ECO:0000259" key="12">
    <source>
        <dbReference type="PROSITE" id="PS51762"/>
    </source>
</evidence>
<feature type="active site" description="Proton donor" evidence="10">
    <location>
        <position position="152"/>
    </location>
</feature>
<dbReference type="InterPro" id="IPR000757">
    <property type="entry name" value="Beta-glucanase-like"/>
</dbReference>
<feature type="signal peptide" evidence="11">
    <location>
        <begin position="1"/>
        <end position="26"/>
    </location>
</feature>
<dbReference type="AlphaFoldDB" id="A0A848B986"/>
<evidence type="ECO:0000256" key="9">
    <source>
        <dbReference type="ARBA" id="ARBA00031665"/>
    </source>
</evidence>
<dbReference type="Pfam" id="PF00722">
    <property type="entry name" value="Glyco_hydro_16"/>
    <property type="match status" value="1"/>
</dbReference>
<proteinExistence type="inferred from homology"/>
<feature type="chain" id="PRO_5032804508" description="Beta-glucanase" evidence="11">
    <location>
        <begin position="27"/>
        <end position="261"/>
    </location>
</feature>
<dbReference type="PROSITE" id="PS51762">
    <property type="entry name" value="GH16_2"/>
    <property type="match status" value="1"/>
</dbReference>
<dbReference type="RefSeq" id="WP_170077199.1">
    <property type="nucleotide sequence ID" value="NZ_JABAFA010000006.1"/>
</dbReference>
<evidence type="ECO:0000313" key="13">
    <source>
        <dbReference type="EMBL" id="NMD98515.1"/>
    </source>
</evidence>
<evidence type="ECO:0000313" key="14">
    <source>
        <dbReference type="Proteomes" id="UP000543804"/>
    </source>
</evidence>
<evidence type="ECO:0000256" key="10">
    <source>
        <dbReference type="PIRSR" id="PIRSR608264-1"/>
    </source>
</evidence>
<accession>A0A848B986</accession>
<dbReference type="NCBIfam" id="NF047856">
    <property type="entry name" value="BGlucanaseBglS"/>
    <property type="match status" value="1"/>
</dbReference>
<dbReference type="InterPro" id="IPR008264">
    <property type="entry name" value="Beta_glucanase"/>
</dbReference>
<dbReference type="EC" id="3.2.1.73" evidence="3"/>
<dbReference type="GO" id="GO:0005975">
    <property type="term" value="P:carbohydrate metabolic process"/>
    <property type="evidence" value="ECO:0007669"/>
    <property type="project" value="InterPro"/>
</dbReference>
<evidence type="ECO:0000256" key="2">
    <source>
        <dbReference type="ARBA" id="ARBA00006865"/>
    </source>
</evidence>
<dbReference type="PANTHER" id="PTHR31062">
    <property type="entry name" value="XYLOGLUCAN ENDOTRANSGLUCOSYLASE/HYDROLASE PROTEIN 8-RELATED"/>
    <property type="match status" value="1"/>
</dbReference>
<dbReference type="Gene3D" id="2.60.120.200">
    <property type="match status" value="1"/>
</dbReference>
<dbReference type="PRINTS" id="PR00737">
    <property type="entry name" value="GLHYDRLASE16"/>
</dbReference>
<evidence type="ECO:0000256" key="6">
    <source>
        <dbReference type="ARBA" id="ARBA00023295"/>
    </source>
</evidence>
<evidence type="ECO:0000256" key="5">
    <source>
        <dbReference type="ARBA" id="ARBA00022801"/>
    </source>
</evidence>
<evidence type="ECO:0000256" key="1">
    <source>
        <dbReference type="ARBA" id="ARBA00000481"/>
    </source>
</evidence>
<sequence>MKMKKHMLAAAVLAAALSPLASVAPAQPVAGIAYASPAAETQASDAFSVDFKKGCPALFEASDGWTNGNPFNVFWHKGNVTFEDGLMQLIIDNDDLQSQVPYSGGEFRSKQFYGYGRYEVSMKAMKNDGVVSSFFTYTGPSDSNPWDEIDVEVLGKDTTKVQFNYFRNGQGGHEHMYDLGFDASEDFHTYAFEWHKDKIIWFVDGKEAYRIEGANMPVTKGKIMMNAWAGKNVDDWLKAFDDSDLPIMAEYQWVKYTPSED</sequence>
<evidence type="ECO:0000256" key="11">
    <source>
        <dbReference type="SAM" id="SignalP"/>
    </source>
</evidence>